<evidence type="ECO:0000313" key="2">
    <source>
        <dbReference type="EMBL" id="SDF95895.1"/>
    </source>
</evidence>
<feature type="transmembrane region" description="Helical" evidence="1">
    <location>
        <begin position="168"/>
        <end position="187"/>
    </location>
</feature>
<keyword evidence="1" id="KW-1133">Transmembrane helix</keyword>
<evidence type="ECO:0000313" key="3">
    <source>
        <dbReference type="EMBL" id="TWS01884.1"/>
    </source>
</evidence>
<accession>A0A5C5Q8E6</accession>
<feature type="transmembrane region" description="Helical" evidence="1">
    <location>
        <begin position="127"/>
        <end position="148"/>
    </location>
</feature>
<evidence type="ECO:0000313" key="4">
    <source>
        <dbReference type="Proteomes" id="UP000182858"/>
    </source>
</evidence>
<gene>
    <name evidence="3" type="ORF">FIV36_23105</name>
    <name evidence="2" type="ORF">SAMN05216591_4503</name>
</gene>
<feature type="transmembrane region" description="Helical" evidence="1">
    <location>
        <begin position="63"/>
        <end position="82"/>
    </location>
</feature>
<dbReference type="EMBL" id="LT629689">
    <property type="protein sequence ID" value="SDF95895.1"/>
    <property type="molecule type" value="Genomic_DNA"/>
</dbReference>
<protein>
    <recommendedName>
        <fullName evidence="6">DUF4234 domain-containing protein</fullName>
    </recommendedName>
</protein>
<keyword evidence="1" id="KW-0472">Membrane</keyword>
<feature type="transmembrane region" description="Helical" evidence="1">
    <location>
        <begin position="102"/>
        <end position="120"/>
    </location>
</feature>
<keyword evidence="4" id="KW-1185">Reference proteome</keyword>
<feature type="transmembrane region" description="Helical" evidence="1">
    <location>
        <begin position="34"/>
        <end position="51"/>
    </location>
</feature>
<proteinExistence type="predicted"/>
<dbReference type="EMBL" id="VFET01000023">
    <property type="protein sequence ID" value="TWS01884.1"/>
    <property type="molecule type" value="Genomic_DNA"/>
</dbReference>
<dbReference type="OrthoDB" id="8750132at2"/>
<dbReference type="AlphaFoldDB" id="A0A5C5Q8E6"/>
<evidence type="ECO:0008006" key="6">
    <source>
        <dbReference type="Google" id="ProtNLM"/>
    </source>
</evidence>
<organism evidence="3 5">
    <name type="scientific">Pseudomonas extremaustralis</name>
    <dbReference type="NCBI Taxonomy" id="359110"/>
    <lineage>
        <taxon>Bacteria</taxon>
        <taxon>Pseudomonadati</taxon>
        <taxon>Pseudomonadota</taxon>
        <taxon>Gammaproteobacteria</taxon>
        <taxon>Pseudomonadales</taxon>
        <taxon>Pseudomonadaceae</taxon>
        <taxon>Pseudomonas</taxon>
    </lineage>
</organism>
<keyword evidence="1" id="KW-0812">Transmembrane</keyword>
<evidence type="ECO:0000256" key="1">
    <source>
        <dbReference type="SAM" id="Phobius"/>
    </source>
</evidence>
<name>A0A5C5Q8E6_9PSED</name>
<evidence type="ECO:0000313" key="5">
    <source>
        <dbReference type="Proteomes" id="UP000317951"/>
    </source>
</evidence>
<reference evidence="2 4" key="1">
    <citation type="submission" date="2016-10" db="EMBL/GenBank/DDBJ databases">
        <authorList>
            <person name="Varghese N."/>
            <person name="Submissions S."/>
        </authorList>
    </citation>
    <scope>NUCLEOTIDE SEQUENCE [LARGE SCALE GENOMIC DNA]</scope>
    <source>
        <strain evidence="2 4">DSM 17835</strain>
    </source>
</reference>
<dbReference type="Proteomes" id="UP000317951">
    <property type="component" value="Unassembled WGS sequence"/>
</dbReference>
<dbReference type="Proteomes" id="UP000182858">
    <property type="component" value="Chromosome I"/>
</dbReference>
<sequence length="192" mass="21639">MSVIENPYAPPQADLGSPSAPRQPTFFVVAPRKLVLMVLLSQGLYSFYWFYKQWDCYRQSTGAKVLPLVRAFFAIFFIYSLVMKIRDKLALDGVSYPWRPQSLALGMIFFALLPFTYIWFAAPLITFMLAICLAIVHVSLVLQVQGAVNRIEDDSHGEANKHLTWSNGVWIVIGLGMWGVGLVSALFEQELA</sequence>
<reference evidence="3 5" key="2">
    <citation type="submission" date="2019-06" db="EMBL/GenBank/DDBJ databases">
        <title>Pseudomonas bimorpha sp. nov. isolated from bovine raw milk and skim milk concentrate.</title>
        <authorList>
            <person name="Hofmann K."/>
            <person name="Huptas C."/>
            <person name="Doll E."/>
            <person name="Scherer S."/>
            <person name="Wenning M."/>
        </authorList>
    </citation>
    <scope>NUCLEOTIDE SEQUENCE [LARGE SCALE GENOMIC DNA]</scope>
    <source>
        <strain evidence="3 5">DSM 17835</strain>
    </source>
</reference>